<reference evidence="2 3" key="1">
    <citation type="submission" date="2015-01" db="EMBL/GenBank/DDBJ databases">
        <title>The Genome Sequence of Ochroconis gallopava CBS43764.</title>
        <authorList>
            <consortium name="The Broad Institute Genomics Platform"/>
            <person name="Cuomo C."/>
            <person name="de Hoog S."/>
            <person name="Gorbushina A."/>
            <person name="Stielow B."/>
            <person name="Teixiera M."/>
            <person name="Abouelleil A."/>
            <person name="Chapman S.B."/>
            <person name="Priest M."/>
            <person name="Young S.K."/>
            <person name="Wortman J."/>
            <person name="Nusbaum C."/>
            <person name="Birren B."/>
        </authorList>
    </citation>
    <scope>NUCLEOTIDE SEQUENCE [LARGE SCALE GENOMIC DNA]</scope>
    <source>
        <strain evidence="2 3">CBS 43764</strain>
    </source>
</reference>
<dbReference type="Proteomes" id="UP000053259">
    <property type="component" value="Unassembled WGS sequence"/>
</dbReference>
<dbReference type="EMBL" id="KN847555">
    <property type="protein sequence ID" value="KIW01396.1"/>
    <property type="molecule type" value="Genomic_DNA"/>
</dbReference>
<dbReference type="HOGENOM" id="CLU_1961280_0_0_1"/>
<dbReference type="InParanoid" id="A0A0D1XGR4"/>
<dbReference type="GeneID" id="27315136"/>
<dbReference type="RefSeq" id="XP_016211265.1">
    <property type="nucleotide sequence ID" value="XM_016360893.1"/>
</dbReference>
<organism evidence="2 3">
    <name type="scientific">Verruconis gallopava</name>
    <dbReference type="NCBI Taxonomy" id="253628"/>
    <lineage>
        <taxon>Eukaryota</taxon>
        <taxon>Fungi</taxon>
        <taxon>Dikarya</taxon>
        <taxon>Ascomycota</taxon>
        <taxon>Pezizomycotina</taxon>
        <taxon>Dothideomycetes</taxon>
        <taxon>Pleosporomycetidae</taxon>
        <taxon>Venturiales</taxon>
        <taxon>Sympoventuriaceae</taxon>
        <taxon>Verruconis</taxon>
    </lineage>
</organism>
<keyword evidence="3" id="KW-1185">Reference proteome</keyword>
<dbReference type="AlphaFoldDB" id="A0A0D1XGR4"/>
<evidence type="ECO:0000313" key="2">
    <source>
        <dbReference type="EMBL" id="KIW01396.1"/>
    </source>
</evidence>
<sequence>MSRCARTCMQTGSLVFGQRNRRSGDGLPVALTSFQQAAGEGDTMRGYVSQTLFWQPERDSWSFDSPGMASECASMRMSQRMSGRGRTEGVSAWAEEGGSVSTTEGRKEQVRACGSGWPHERLAVRVTE</sequence>
<evidence type="ECO:0000256" key="1">
    <source>
        <dbReference type="SAM" id="MobiDB-lite"/>
    </source>
</evidence>
<protein>
    <submittedName>
        <fullName evidence="2">Uncharacterized protein</fullName>
    </submittedName>
</protein>
<feature type="region of interest" description="Disordered" evidence="1">
    <location>
        <begin position="74"/>
        <end position="113"/>
    </location>
</feature>
<gene>
    <name evidence="2" type="ORF">PV09_07163</name>
</gene>
<feature type="compositionally biased region" description="Low complexity" evidence="1">
    <location>
        <begin position="74"/>
        <end position="84"/>
    </location>
</feature>
<evidence type="ECO:0000313" key="3">
    <source>
        <dbReference type="Proteomes" id="UP000053259"/>
    </source>
</evidence>
<accession>A0A0D1XGR4</accession>
<proteinExistence type="predicted"/>
<dbReference type="VEuPathDB" id="FungiDB:PV09_07163"/>
<name>A0A0D1XGR4_9PEZI</name>